<feature type="compositionally biased region" description="Gly residues" evidence="1">
    <location>
        <begin position="140"/>
        <end position="156"/>
    </location>
</feature>
<sequence>MCSSFFFFFCLFLLNFVIAQWFGGGGMGGGASIDMGGGAGGGGGGGGGGAMGGQMEGGAEELTALEMLKNVMERRAESNRQLREQLDRTNRDLQGATDELKTTRDRIYELGTRCEQFGRIKDVLREKITEIEQIFANSEQGGGRGTGGSGGGGGGRGGAVQFMSAYGGGGAGGQEFWNTGDESLTIPGRAKRQIGDKQSDQTQSERSKMAADFALCKSEPNIQHKLKQALDKTQQRITQLKGMERKISVSLFMARLF</sequence>
<dbReference type="AlphaFoldDB" id="A0ABD2KG81"/>
<proteinExistence type="predicted"/>
<protein>
    <submittedName>
        <fullName evidence="3">Uncharacterized protein</fullName>
    </submittedName>
</protein>
<feature type="signal peptide" evidence="2">
    <location>
        <begin position="1"/>
        <end position="19"/>
    </location>
</feature>
<feature type="region of interest" description="Disordered" evidence="1">
    <location>
        <begin position="136"/>
        <end position="156"/>
    </location>
</feature>
<gene>
    <name evidence="3" type="ORF">niasHS_003333</name>
</gene>
<feature type="compositionally biased region" description="Basic and acidic residues" evidence="1">
    <location>
        <begin position="193"/>
        <end position="208"/>
    </location>
</feature>
<evidence type="ECO:0000256" key="1">
    <source>
        <dbReference type="SAM" id="MobiDB-lite"/>
    </source>
</evidence>
<feature type="region of interest" description="Disordered" evidence="1">
    <location>
        <begin position="76"/>
        <end position="97"/>
    </location>
</feature>
<keyword evidence="2" id="KW-0732">Signal</keyword>
<accession>A0ABD2KG81</accession>
<feature type="chain" id="PRO_5044878821" evidence="2">
    <location>
        <begin position="20"/>
        <end position="257"/>
    </location>
</feature>
<reference evidence="3 4" key="1">
    <citation type="submission" date="2024-10" db="EMBL/GenBank/DDBJ databases">
        <authorList>
            <person name="Kim D."/>
        </authorList>
    </citation>
    <scope>NUCLEOTIDE SEQUENCE [LARGE SCALE GENOMIC DNA]</scope>
    <source>
        <strain evidence="3">Taebaek</strain>
    </source>
</reference>
<feature type="region of interest" description="Disordered" evidence="1">
    <location>
        <begin position="173"/>
        <end position="208"/>
    </location>
</feature>
<keyword evidence="4" id="KW-1185">Reference proteome</keyword>
<dbReference type="Proteomes" id="UP001620645">
    <property type="component" value="Unassembled WGS sequence"/>
</dbReference>
<evidence type="ECO:0000256" key="2">
    <source>
        <dbReference type="SAM" id="SignalP"/>
    </source>
</evidence>
<name>A0ABD2KG81_HETSC</name>
<evidence type="ECO:0000313" key="3">
    <source>
        <dbReference type="EMBL" id="KAL3101924.1"/>
    </source>
</evidence>
<organism evidence="3 4">
    <name type="scientific">Heterodera schachtii</name>
    <name type="common">Sugarbeet cyst nematode worm</name>
    <name type="synonym">Tylenchus schachtii</name>
    <dbReference type="NCBI Taxonomy" id="97005"/>
    <lineage>
        <taxon>Eukaryota</taxon>
        <taxon>Metazoa</taxon>
        <taxon>Ecdysozoa</taxon>
        <taxon>Nematoda</taxon>
        <taxon>Chromadorea</taxon>
        <taxon>Rhabditida</taxon>
        <taxon>Tylenchina</taxon>
        <taxon>Tylenchomorpha</taxon>
        <taxon>Tylenchoidea</taxon>
        <taxon>Heteroderidae</taxon>
        <taxon>Heteroderinae</taxon>
        <taxon>Heterodera</taxon>
    </lineage>
</organism>
<evidence type="ECO:0000313" key="4">
    <source>
        <dbReference type="Proteomes" id="UP001620645"/>
    </source>
</evidence>
<dbReference type="EMBL" id="JBICCN010000026">
    <property type="protein sequence ID" value="KAL3101924.1"/>
    <property type="molecule type" value="Genomic_DNA"/>
</dbReference>
<feature type="compositionally biased region" description="Basic and acidic residues" evidence="1">
    <location>
        <begin position="76"/>
        <end position="91"/>
    </location>
</feature>
<comment type="caution">
    <text evidence="3">The sequence shown here is derived from an EMBL/GenBank/DDBJ whole genome shotgun (WGS) entry which is preliminary data.</text>
</comment>